<keyword evidence="9" id="KW-1185">Reference proteome</keyword>
<evidence type="ECO:0000256" key="7">
    <source>
        <dbReference type="SAM" id="Phobius"/>
    </source>
</evidence>
<keyword evidence="5 7" id="KW-1133">Transmembrane helix</keyword>
<organism evidence="8 9">
    <name type="scientific">Salinigranum rubrum</name>
    <dbReference type="NCBI Taxonomy" id="755307"/>
    <lineage>
        <taxon>Archaea</taxon>
        <taxon>Methanobacteriati</taxon>
        <taxon>Methanobacteriota</taxon>
        <taxon>Stenosarchaea group</taxon>
        <taxon>Halobacteria</taxon>
        <taxon>Halobacteriales</taxon>
        <taxon>Haloferacaceae</taxon>
        <taxon>Salinigranum</taxon>
    </lineage>
</organism>
<dbReference type="GO" id="GO:0005886">
    <property type="term" value="C:plasma membrane"/>
    <property type="evidence" value="ECO:0007669"/>
    <property type="project" value="UniProtKB-SubCell"/>
</dbReference>
<keyword evidence="4 7" id="KW-0812">Transmembrane</keyword>
<proteinExistence type="predicted"/>
<protein>
    <recommendedName>
        <fullName evidence="10">ABC transmembrane type-1 domain-containing protein</fullName>
    </recommendedName>
</protein>
<keyword evidence="6 7" id="KW-0472">Membrane</keyword>
<accession>A0A2I8VRP2</accession>
<name>A0A2I8VRP2_9EURY</name>
<keyword evidence="2" id="KW-0813">Transport</keyword>
<evidence type="ECO:0000313" key="9">
    <source>
        <dbReference type="Proteomes" id="UP000236584"/>
    </source>
</evidence>
<dbReference type="PANTHER" id="PTHR43005">
    <property type="entry name" value="BLR7065 PROTEIN"/>
    <property type="match status" value="1"/>
</dbReference>
<reference evidence="8 9" key="1">
    <citation type="submission" date="2018-01" db="EMBL/GenBank/DDBJ databases">
        <title>Complete genome sequence of Salinigranum rubrum GX10T, an extremely halophilic archaeon isolated from a marine solar saltern.</title>
        <authorList>
            <person name="Han S."/>
        </authorList>
    </citation>
    <scope>NUCLEOTIDE SEQUENCE [LARGE SCALE GENOMIC DNA]</scope>
    <source>
        <strain evidence="8 9">GX10</strain>
        <plasmid evidence="9">Plasmid unnamed3</plasmid>
    </source>
</reference>
<evidence type="ECO:0000256" key="1">
    <source>
        <dbReference type="ARBA" id="ARBA00004651"/>
    </source>
</evidence>
<geneLocation type="plasmid" evidence="8">
    <name>unnamed3</name>
</geneLocation>
<comment type="subcellular location">
    <subcellularLocation>
        <location evidence="1">Cell membrane</location>
        <topology evidence="1">Multi-pass membrane protein</topology>
    </subcellularLocation>
</comment>
<evidence type="ECO:0000256" key="4">
    <source>
        <dbReference type="ARBA" id="ARBA00022692"/>
    </source>
</evidence>
<evidence type="ECO:0000256" key="5">
    <source>
        <dbReference type="ARBA" id="ARBA00022989"/>
    </source>
</evidence>
<gene>
    <name evidence="8" type="ORF">C2R22_23760</name>
</gene>
<evidence type="ECO:0000256" key="2">
    <source>
        <dbReference type="ARBA" id="ARBA00022448"/>
    </source>
</evidence>
<dbReference type="Gene3D" id="1.10.3720.10">
    <property type="entry name" value="MetI-like"/>
    <property type="match status" value="1"/>
</dbReference>
<dbReference type="EMBL" id="CP026312">
    <property type="protein sequence ID" value="AUV84556.1"/>
    <property type="molecule type" value="Genomic_DNA"/>
</dbReference>
<evidence type="ECO:0000256" key="6">
    <source>
        <dbReference type="ARBA" id="ARBA00023136"/>
    </source>
</evidence>
<dbReference type="PANTHER" id="PTHR43005:SF1">
    <property type="entry name" value="SPERMIDINE_PUTRESCINE TRANSPORT SYSTEM PERMEASE PROTEIN"/>
    <property type="match status" value="1"/>
</dbReference>
<dbReference type="InterPro" id="IPR035906">
    <property type="entry name" value="MetI-like_sf"/>
</dbReference>
<dbReference type="AlphaFoldDB" id="A0A2I8VRP2"/>
<keyword evidence="3" id="KW-1003">Cell membrane</keyword>
<dbReference type="Proteomes" id="UP000236584">
    <property type="component" value="Plasmid unnamed3"/>
</dbReference>
<dbReference type="KEGG" id="srub:C2R22_23760"/>
<evidence type="ECO:0008006" key="10">
    <source>
        <dbReference type="Google" id="ProtNLM"/>
    </source>
</evidence>
<feature type="transmembrane region" description="Helical" evidence="7">
    <location>
        <begin position="50"/>
        <end position="73"/>
    </location>
</feature>
<evidence type="ECO:0000256" key="3">
    <source>
        <dbReference type="ARBA" id="ARBA00022475"/>
    </source>
</evidence>
<keyword evidence="8" id="KW-0614">Plasmid</keyword>
<evidence type="ECO:0000313" key="8">
    <source>
        <dbReference type="EMBL" id="AUV84556.1"/>
    </source>
</evidence>
<dbReference type="SUPFAM" id="SSF161098">
    <property type="entry name" value="MetI-like"/>
    <property type="match status" value="1"/>
</dbReference>
<sequence length="79" mass="8577">MVTALIRLIMAFKGGDKIFAMTEGGPGGSTKTLTMHIYENAFSFLNTADAAAMSFLFLVFIIVVSNVFIALLGRVKETR</sequence>